<dbReference type="FunFam" id="3.50.7.10:FF:000001">
    <property type="entry name" value="60 kDa chaperonin"/>
    <property type="match status" value="1"/>
</dbReference>
<feature type="binding site" evidence="9">
    <location>
        <begin position="479"/>
        <end position="481"/>
    </location>
    <ligand>
        <name>ATP</name>
        <dbReference type="ChEBI" id="CHEBI:30616"/>
    </ligand>
</feature>
<dbReference type="Proteomes" id="UP000242427">
    <property type="component" value="Unassembled WGS sequence"/>
</dbReference>
<feature type="binding site" evidence="9">
    <location>
        <position position="415"/>
    </location>
    <ligand>
        <name>ATP</name>
        <dbReference type="ChEBI" id="CHEBI:30616"/>
    </ligand>
</feature>
<dbReference type="InterPro" id="IPR001844">
    <property type="entry name" value="Cpn60/GroEL"/>
</dbReference>
<keyword evidence="6 9" id="KW-0143">Chaperone</keyword>
<dbReference type="AlphaFoldDB" id="A0A9X7JK86"/>
<accession>A0A9X7JK86</accession>
<comment type="caution">
    <text evidence="12">The sequence shown here is derived from an EMBL/GenBank/DDBJ whole genome shotgun (WGS) entry which is preliminary data.</text>
</comment>
<evidence type="ECO:0000256" key="2">
    <source>
        <dbReference type="ARBA" id="ARBA00004241"/>
    </source>
</evidence>
<feature type="binding site" evidence="9">
    <location>
        <begin position="29"/>
        <end position="32"/>
    </location>
    <ligand>
        <name>ATP</name>
        <dbReference type="ChEBI" id="CHEBI:30616"/>
    </ligand>
</feature>
<organism evidence="12 13">
    <name type="scientific">Streptosporangium nondiastaticum</name>
    <dbReference type="NCBI Taxonomy" id="35764"/>
    <lineage>
        <taxon>Bacteria</taxon>
        <taxon>Bacillati</taxon>
        <taxon>Actinomycetota</taxon>
        <taxon>Actinomycetes</taxon>
        <taxon>Streptosporangiales</taxon>
        <taxon>Streptosporangiaceae</taxon>
        <taxon>Streptosporangium</taxon>
    </lineage>
</organism>
<evidence type="ECO:0000256" key="4">
    <source>
        <dbReference type="ARBA" id="ARBA00022741"/>
    </source>
</evidence>
<dbReference type="GO" id="GO:0009986">
    <property type="term" value="C:cell surface"/>
    <property type="evidence" value="ECO:0007669"/>
    <property type="project" value="UniProtKB-SubCell"/>
</dbReference>
<evidence type="ECO:0000256" key="3">
    <source>
        <dbReference type="ARBA" id="ARBA00006607"/>
    </source>
</evidence>
<dbReference type="SUPFAM" id="SSF48592">
    <property type="entry name" value="GroEL equatorial domain-like"/>
    <property type="match status" value="1"/>
</dbReference>
<keyword evidence="13" id="KW-1185">Reference proteome</keyword>
<comment type="subunit">
    <text evidence="9 11">Forms a cylinder of 14 subunits composed of two heptameric rings stacked back-to-back. Interacts with the co-chaperonin GroES.</text>
</comment>
<dbReference type="HAMAP" id="MF_00600">
    <property type="entry name" value="CH60"/>
    <property type="match status" value="1"/>
</dbReference>
<evidence type="ECO:0000313" key="12">
    <source>
        <dbReference type="EMBL" id="PSJ25197.1"/>
    </source>
</evidence>
<comment type="caution">
    <text evidence="9">Lacks conserved residue(s) required for the propagation of feature annotation.</text>
</comment>
<feature type="binding site" evidence="9">
    <location>
        <position position="495"/>
    </location>
    <ligand>
        <name>ATP</name>
        <dbReference type="ChEBI" id="CHEBI:30616"/>
    </ligand>
</feature>
<dbReference type="InterPro" id="IPR027413">
    <property type="entry name" value="GROEL-like_equatorial_sf"/>
</dbReference>
<dbReference type="InterPro" id="IPR027409">
    <property type="entry name" value="GroEL-like_apical_dom_sf"/>
</dbReference>
<dbReference type="PANTHER" id="PTHR45633">
    <property type="entry name" value="60 KDA HEAT SHOCK PROTEIN, MITOCHONDRIAL"/>
    <property type="match status" value="1"/>
</dbReference>
<dbReference type="NCBIfam" id="NF009489">
    <property type="entry name" value="PRK12851.1"/>
    <property type="match status" value="1"/>
</dbReference>
<evidence type="ECO:0000256" key="9">
    <source>
        <dbReference type="HAMAP-Rule" id="MF_00600"/>
    </source>
</evidence>
<dbReference type="CDD" id="cd03344">
    <property type="entry name" value="GroEL"/>
    <property type="match status" value="1"/>
</dbReference>
<gene>
    <name evidence="9 12" type="primary">groL</name>
    <name evidence="9" type="synonym">groEL</name>
    <name evidence="12" type="ORF">B7P34_29500</name>
</gene>
<evidence type="ECO:0000256" key="8">
    <source>
        <dbReference type="ARBA" id="ARBA00025702"/>
    </source>
</evidence>
<dbReference type="NCBIfam" id="NF000592">
    <property type="entry name" value="PRK00013.1"/>
    <property type="match status" value="1"/>
</dbReference>
<dbReference type="EC" id="5.6.1.7" evidence="9"/>
<evidence type="ECO:0000313" key="13">
    <source>
        <dbReference type="Proteomes" id="UP000242427"/>
    </source>
</evidence>
<dbReference type="NCBIfam" id="TIGR02348">
    <property type="entry name" value="GroEL"/>
    <property type="match status" value="1"/>
</dbReference>
<dbReference type="GO" id="GO:0005737">
    <property type="term" value="C:cytoplasm"/>
    <property type="evidence" value="ECO:0007669"/>
    <property type="project" value="UniProtKB-SubCell"/>
</dbReference>
<feature type="binding site" evidence="9">
    <location>
        <begin position="86"/>
        <end position="90"/>
    </location>
    <ligand>
        <name>ATP</name>
        <dbReference type="ChEBI" id="CHEBI:30616"/>
    </ligand>
</feature>
<dbReference type="OrthoDB" id="9766614at2"/>
<reference evidence="12 13" key="1">
    <citation type="submission" date="2018-03" db="EMBL/GenBank/DDBJ databases">
        <title>Chitinolytic properties of Streptosporangium nondiastaticum TBG75A20.</title>
        <authorList>
            <person name="Gayathri V."/>
            <person name="Shiburaj S."/>
        </authorList>
    </citation>
    <scope>NUCLEOTIDE SEQUENCE [LARGE SCALE GENOMIC DNA]</scope>
    <source>
        <strain evidence="12 13">TBG75A20</strain>
    </source>
</reference>
<evidence type="ECO:0000256" key="1">
    <source>
        <dbReference type="ARBA" id="ARBA00004191"/>
    </source>
</evidence>
<sequence>MAKILKFDEDARRALERGVNKLADTVKVTIGPKGRNVVIDKKFGAPTITNDGVTIAREVEIEDPYENLGAQLVKEVATKTNDIAGDGTTTATVLAQALVREGLRNVAAGASPAALKKGIDAAVKAVSDELLATARPIDDKADIAAVAALSAQDKQVGELIAEAMDKVGKDGVITVEESNTFGLELDFTEGMAFDKGYLSPYMVTDQERMEAVLEDPYILIHQGKISSIQDLLPLLEKIIQGGSSKPLLIIAEDVEGEALSTLVVNKIRGTFNAVAVKAPGFGDRRKAMLGDMATLTGGTVVAEEVGLKLDQVGLDVLGSARRVTITKDDTTIVDGGGDAGDVQGRVAQIKAEIEATDSDWDREKLQERLAKLAGGVCVIRVGAATEVELKEKKHRLEDAISATRAAVEEGIVSGGGSALVHAVKVLEGNLDKTGDEATGVAVVRRAAVEPLRWIAENAGLEGYVITSKVAELEAGQGFNAATGEYGDLVKAGVIDPVKVTRSALENAASIASLLLTTETLVVEKPAEEEAEAGHGHGHGHSH</sequence>
<dbReference type="NCBIfam" id="NF009488">
    <property type="entry name" value="PRK12850.1"/>
    <property type="match status" value="1"/>
</dbReference>
<dbReference type="GO" id="GO:0009408">
    <property type="term" value="P:response to heat"/>
    <property type="evidence" value="ECO:0007669"/>
    <property type="project" value="UniProtKB-ARBA"/>
</dbReference>
<keyword evidence="7 9" id="KW-0413">Isomerase</keyword>
<evidence type="ECO:0000256" key="6">
    <source>
        <dbReference type="ARBA" id="ARBA00023186"/>
    </source>
</evidence>
<dbReference type="PRINTS" id="PR00298">
    <property type="entry name" value="CHAPERONIN60"/>
</dbReference>
<dbReference type="Gene3D" id="3.30.260.10">
    <property type="entry name" value="TCP-1-like chaperonin intermediate domain"/>
    <property type="match status" value="1"/>
</dbReference>
<dbReference type="RefSeq" id="WP_106681246.1">
    <property type="nucleotide sequence ID" value="NZ_PXWG01000133.1"/>
</dbReference>
<proteinExistence type="inferred from homology"/>
<dbReference type="GO" id="GO:0042603">
    <property type="term" value="C:capsule"/>
    <property type="evidence" value="ECO:0007669"/>
    <property type="project" value="UniProtKB-SubCell"/>
</dbReference>
<comment type="similarity">
    <text evidence="3 9 10">Belongs to the chaperonin (HSP60) family.</text>
</comment>
<dbReference type="Pfam" id="PF00118">
    <property type="entry name" value="Cpn60_TCP1"/>
    <property type="match status" value="1"/>
</dbReference>
<name>A0A9X7JK86_9ACTN</name>
<dbReference type="InterPro" id="IPR027410">
    <property type="entry name" value="TCP-1-like_intermed_sf"/>
</dbReference>
<protein>
    <recommendedName>
        <fullName evidence="9">Chaperonin GroEL</fullName>
        <ecNumber evidence="9">5.6.1.7</ecNumber>
    </recommendedName>
    <alternativeName>
        <fullName evidence="9">60 kDa chaperonin</fullName>
    </alternativeName>
    <alternativeName>
        <fullName evidence="9">Chaperonin-60</fullName>
        <shortName evidence="9">Cpn60</shortName>
    </alternativeName>
</protein>
<comment type="function">
    <text evidence="9 11">Together with its co-chaperonin GroES, plays an essential role in assisting protein folding. The GroEL-GroES system forms a nano-cage that allows encapsulation of the non-native substrate proteins and provides a physical environment optimized to promote and accelerate protein folding.</text>
</comment>
<evidence type="ECO:0000256" key="5">
    <source>
        <dbReference type="ARBA" id="ARBA00022840"/>
    </source>
</evidence>
<dbReference type="InterPro" id="IPR002423">
    <property type="entry name" value="Cpn60/GroEL/TCP-1"/>
</dbReference>
<dbReference type="Gene3D" id="1.10.560.10">
    <property type="entry name" value="GroEL-like equatorial domain"/>
    <property type="match status" value="1"/>
</dbReference>
<keyword evidence="9" id="KW-0963">Cytoplasm</keyword>
<keyword evidence="4 9" id="KW-0547">Nucleotide-binding</keyword>
<evidence type="ECO:0000256" key="7">
    <source>
        <dbReference type="ARBA" id="ARBA00023235"/>
    </source>
</evidence>
<dbReference type="GO" id="GO:0016853">
    <property type="term" value="F:isomerase activity"/>
    <property type="evidence" value="ECO:0007669"/>
    <property type="project" value="UniProtKB-KW"/>
</dbReference>
<dbReference type="GO" id="GO:0005524">
    <property type="term" value="F:ATP binding"/>
    <property type="evidence" value="ECO:0007669"/>
    <property type="project" value="UniProtKB-UniRule"/>
</dbReference>
<dbReference type="GO" id="GO:0140662">
    <property type="term" value="F:ATP-dependent protein folding chaperone"/>
    <property type="evidence" value="ECO:0007669"/>
    <property type="project" value="InterPro"/>
</dbReference>
<dbReference type="SUPFAM" id="SSF52029">
    <property type="entry name" value="GroEL apical domain-like"/>
    <property type="match status" value="1"/>
</dbReference>
<keyword evidence="5 9" id="KW-0067">ATP-binding</keyword>
<comment type="subcellular location">
    <subcellularLocation>
        <location evidence="2">Cell surface</location>
    </subcellularLocation>
    <subcellularLocation>
        <location evidence="9">Cytoplasm</location>
    </subcellularLocation>
    <subcellularLocation>
        <location evidence="8">Secreted</location>
        <location evidence="8">Capsule</location>
    </subcellularLocation>
    <subcellularLocation>
        <location evidence="1">Secreted</location>
        <location evidence="1">Cell wall</location>
    </subcellularLocation>
</comment>
<dbReference type="GO" id="GO:0051082">
    <property type="term" value="F:unfolded protein binding"/>
    <property type="evidence" value="ECO:0007669"/>
    <property type="project" value="UniProtKB-UniRule"/>
</dbReference>
<dbReference type="InterPro" id="IPR018370">
    <property type="entry name" value="Chaperonin_Cpn60_CS"/>
</dbReference>
<evidence type="ECO:0000256" key="11">
    <source>
        <dbReference type="RuleBase" id="RU000419"/>
    </source>
</evidence>
<dbReference type="GO" id="GO:0042026">
    <property type="term" value="P:protein refolding"/>
    <property type="evidence" value="ECO:0007669"/>
    <property type="project" value="UniProtKB-UniRule"/>
</dbReference>
<dbReference type="SUPFAM" id="SSF54849">
    <property type="entry name" value="GroEL-intermediate domain like"/>
    <property type="match status" value="1"/>
</dbReference>
<evidence type="ECO:0000256" key="10">
    <source>
        <dbReference type="RuleBase" id="RU000418"/>
    </source>
</evidence>
<dbReference type="EMBL" id="PXWG01000133">
    <property type="protein sequence ID" value="PSJ25197.1"/>
    <property type="molecule type" value="Genomic_DNA"/>
</dbReference>
<dbReference type="NCBIfam" id="NF009487">
    <property type="entry name" value="PRK12849.1"/>
    <property type="match status" value="1"/>
</dbReference>
<dbReference type="Gene3D" id="3.50.7.10">
    <property type="entry name" value="GroEL"/>
    <property type="match status" value="1"/>
</dbReference>
<dbReference type="PROSITE" id="PS00296">
    <property type="entry name" value="CHAPERONINS_CPN60"/>
    <property type="match status" value="1"/>
</dbReference>